<evidence type="ECO:0000256" key="1">
    <source>
        <dbReference type="ARBA" id="ARBA00004442"/>
    </source>
</evidence>
<proteinExistence type="inferred from homology"/>
<feature type="domain" description="RagB/SusD" evidence="7">
    <location>
        <begin position="275"/>
        <end position="589"/>
    </location>
</feature>
<dbReference type="Gene3D" id="1.25.40.390">
    <property type="match status" value="1"/>
</dbReference>
<feature type="chain" id="PRO_5038472116" evidence="6">
    <location>
        <begin position="22"/>
        <end position="589"/>
    </location>
</feature>
<gene>
    <name evidence="9" type="ORF">IAB91_04970</name>
</gene>
<evidence type="ECO:0000256" key="3">
    <source>
        <dbReference type="ARBA" id="ARBA00022729"/>
    </source>
</evidence>
<dbReference type="GO" id="GO:0009279">
    <property type="term" value="C:cell outer membrane"/>
    <property type="evidence" value="ECO:0007669"/>
    <property type="project" value="UniProtKB-SubCell"/>
</dbReference>
<comment type="caution">
    <text evidence="9">The sequence shown here is derived from an EMBL/GenBank/DDBJ whole genome shotgun (WGS) entry which is preliminary data.</text>
</comment>
<sequence>MNRKIYILAASLMAFSSCSFLDVPPTVMVGGYTSEEEALYGLAGVYGVINNEAFYGNYYSLMLSNVDDLCYFNRTSASNYSVWYQHDASSPEVYDAWTEIYRGIGNANTFMEAMENSEYDPDHKLYNEAKFLRAYYYFILAQAWGDVPLRTTATTSPSEVECEATSQLEVLKWVVAQMEECLPLAEESLDNAPSRVVKTTMWGILARVYLFMAGESVSGTDAAMKHEYFGKALEYAGYVISSDKHKLNQGTEEHDGYSQIFINMISDKYDTKYHESMWEAEFKGNRSSSDNWSNGRIGDLLGLQCQPDTYDNVNCNFAYGQYSGSLKLWYLYWEEDRTDDEARLGDGLNDQTFNWDDGSYIEDRLQGWDRRQFWNMSPYNYIGGTLKNGNTTVDTWVAGIDKTPYRESSITTEHSPAVAKAVRDCGKFRRETEYEGVKGDRGPYTPVNYPILRYADVLLMYAEAYNEYNGGPSEDVFNDCIIPIRERAGIKTKPYSEYSSQEAFRQLVRNERGRELVFESLRKYDLIRWGIFKESMQQYLQDASSSEWTGSTATAATTMANSVMDRHIVLPIPAIELGVNKKLRQNPLW</sequence>
<comment type="similarity">
    <text evidence="2">Belongs to the SusD family.</text>
</comment>
<dbReference type="Pfam" id="PF07980">
    <property type="entry name" value="SusD_RagB"/>
    <property type="match status" value="1"/>
</dbReference>
<evidence type="ECO:0000256" key="4">
    <source>
        <dbReference type="ARBA" id="ARBA00023136"/>
    </source>
</evidence>
<comment type="subcellular location">
    <subcellularLocation>
        <location evidence="1">Cell outer membrane</location>
    </subcellularLocation>
</comment>
<protein>
    <submittedName>
        <fullName evidence="9">RagB/SusD family nutrient uptake outer membrane protein</fullName>
    </submittedName>
</protein>
<dbReference type="PROSITE" id="PS51257">
    <property type="entry name" value="PROKAR_LIPOPROTEIN"/>
    <property type="match status" value="1"/>
</dbReference>
<dbReference type="EMBL" id="JADIMD010000076">
    <property type="protein sequence ID" value="MBO8474623.1"/>
    <property type="molecule type" value="Genomic_DNA"/>
</dbReference>
<dbReference type="SUPFAM" id="SSF48452">
    <property type="entry name" value="TPR-like"/>
    <property type="match status" value="1"/>
</dbReference>
<keyword evidence="3 6" id="KW-0732">Signal</keyword>
<evidence type="ECO:0000259" key="7">
    <source>
        <dbReference type="Pfam" id="PF07980"/>
    </source>
</evidence>
<dbReference type="InterPro" id="IPR033985">
    <property type="entry name" value="SusD-like_N"/>
</dbReference>
<dbReference type="InterPro" id="IPR012944">
    <property type="entry name" value="SusD_RagB_dom"/>
</dbReference>
<dbReference type="Pfam" id="PF14322">
    <property type="entry name" value="SusD-like_3"/>
    <property type="match status" value="1"/>
</dbReference>
<keyword evidence="4" id="KW-0472">Membrane</keyword>
<evidence type="ECO:0000313" key="10">
    <source>
        <dbReference type="Proteomes" id="UP000823757"/>
    </source>
</evidence>
<reference evidence="9" key="2">
    <citation type="journal article" date="2021" name="PeerJ">
        <title>Extensive microbial diversity within the chicken gut microbiome revealed by metagenomics and culture.</title>
        <authorList>
            <person name="Gilroy R."/>
            <person name="Ravi A."/>
            <person name="Getino M."/>
            <person name="Pursley I."/>
            <person name="Horton D.L."/>
            <person name="Alikhan N.F."/>
            <person name="Baker D."/>
            <person name="Gharbi K."/>
            <person name="Hall N."/>
            <person name="Watson M."/>
            <person name="Adriaenssens E.M."/>
            <person name="Foster-Nyarko E."/>
            <person name="Jarju S."/>
            <person name="Secka A."/>
            <person name="Antonio M."/>
            <person name="Oren A."/>
            <person name="Chaudhuri R.R."/>
            <person name="La Ragione R."/>
            <person name="Hildebrand F."/>
            <person name="Pallen M.J."/>
        </authorList>
    </citation>
    <scope>NUCLEOTIDE SEQUENCE</scope>
    <source>
        <strain evidence="9">B1-13419</strain>
    </source>
</reference>
<evidence type="ECO:0000256" key="5">
    <source>
        <dbReference type="ARBA" id="ARBA00023237"/>
    </source>
</evidence>
<dbReference type="Proteomes" id="UP000823757">
    <property type="component" value="Unassembled WGS sequence"/>
</dbReference>
<evidence type="ECO:0000313" key="9">
    <source>
        <dbReference type="EMBL" id="MBO8474623.1"/>
    </source>
</evidence>
<feature type="domain" description="SusD-like N-terminal" evidence="8">
    <location>
        <begin position="74"/>
        <end position="210"/>
    </location>
</feature>
<dbReference type="InterPro" id="IPR011990">
    <property type="entry name" value="TPR-like_helical_dom_sf"/>
</dbReference>
<name>A0A9D9IKX8_9BACT</name>
<accession>A0A9D9IKX8</accession>
<organism evidence="9 10">
    <name type="scientific">Candidatus Cryptobacteroides faecigallinarum</name>
    <dbReference type="NCBI Taxonomy" id="2840763"/>
    <lineage>
        <taxon>Bacteria</taxon>
        <taxon>Pseudomonadati</taxon>
        <taxon>Bacteroidota</taxon>
        <taxon>Bacteroidia</taxon>
        <taxon>Bacteroidales</taxon>
        <taxon>Candidatus Cryptobacteroides</taxon>
    </lineage>
</organism>
<evidence type="ECO:0000256" key="2">
    <source>
        <dbReference type="ARBA" id="ARBA00006275"/>
    </source>
</evidence>
<reference evidence="9" key="1">
    <citation type="submission" date="2020-10" db="EMBL/GenBank/DDBJ databases">
        <authorList>
            <person name="Gilroy R."/>
        </authorList>
    </citation>
    <scope>NUCLEOTIDE SEQUENCE</scope>
    <source>
        <strain evidence="9">B1-13419</strain>
    </source>
</reference>
<feature type="signal peptide" evidence="6">
    <location>
        <begin position="1"/>
        <end position="21"/>
    </location>
</feature>
<keyword evidence="5" id="KW-0998">Cell outer membrane</keyword>
<evidence type="ECO:0000259" key="8">
    <source>
        <dbReference type="Pfam" id="PF14322"/>
    </source>
</evidence>
<dbReference type="AlphaFoldDB" id="A0A9D9IKX8"/>
<evidence type="ECO:0000256" key="6">
    <source>
        <dbReference type="SAM" id="SignalP"/>
    </source>
</evidence>